<feature type="compositionally biased region" description="Low complexity" evidence="1">
    <location>
        <begin position="403"/>
        <end position="412"/>
    </location>
</feature>
<sequence length="717" mass="74402">MNGYFNGKRISLGPPEDAHSGDGDSSSPGISPVPSPVPGNMNSSIPGAFPMGRSIPPIPPPHAGPPKRKPVRRIPVSVDSHPGGVAAGSGTGPITATQRNSMYEGLAPSRSSGSNNSSNSAYQTSFTAASTRPLSGPPGSVPLPPGPIPYLDQGVSDNISPKTSSSNLSNAPSPAFRSYSPSPSFYNSEENNYSNERISGTVASASASTTGPATATTTAGTVHRYQAQPQVLEGSATALYQSPSQMYAQTQARLQSQQNQNQSQNQHPQQQYHQQQQPGQGFNQGQAIYQSHPTSQSQDYQAYQTQSPSNLQYNYTNPDHSSGPSSPEYVQATAESVPQPPIPHSSANAYPYSYPYPSQSQSKPSLTQQLPPVLVPTNNAYDSDNTSPVSRSSQQFSHRRSGSTHSASSGASFSQPLYISASSNSAAAAAAAVVAANQGTGGMLRNNAANFANPYSSQTSLQQSISNHSRGNSISSRVSNNGTSTGTSNTTNTISPAVSSATRSATTASSTSGGGASAASAAPVKQEIPGLGVVSAYVRQLRVNSASAWSDKPASVWGLPIGISTNANGSALYKPTPTYAKSLLRRTVDPRHSHLTPRLLASEIDDEDDDMPMVRSQASSQTLGHSPQPSNATSDSILTATGTSTTPSSGSGSGPASSSYKYNPSLAQQHEESASIKSSDANTPYGGLSRAQSVSSTKSVEEDIGKIRLFVANPDDS</sequence>
<reference evidence="2 3" key="1">
    <citation type="submission" date="2016-02" db="EMBL/GenBank/DDBJ databases">
        <title>Complete genome sequence and transcriptome regulation of the pentose utilising yeast Sugiyamaella lignohabitans.</title>
        <authorList>
            <person name="Bellasio M."/>
            <person name="Peymann A."/>
            <person name="Valli M."/>
            <person name="Sipitzky M."/>
            <person name="Graf A."/>
            <person name="Sauer M."/>
            <person name="Marx H."/>
            <person name="Mattanovich D."/>
        </authorList>
    </citation>
    <scope>NUCLEOTIDE SEQUENCE [LARGE SCALE GENOMIC DNA]</scope>
    <source>
        <strain evidence="2 3">CBS 10342</strain>
    </source>
</reference>
<feature type="compositionally biased region" description="Low complexity" evidence="1">
    <location>
        <begin position="164"/>
        <end position="219"/>
    </location>
</feature>
<feature type="compositionally biased region" description="Polar residues" evidence="1">
    <location>
        <begin position="366"/>
        <end position="389"/>
    </location>
</feature>
<protein>
    <submittedName>
        <fullName evidence="2">Uncharacterized protein</fullName>
    </submittedName>
</protein>
<feature type="compositionally biased region" description="Polar residues" evidence="1">
    <location>
        <begin position="92"/>
        <end position="101"/>
    </location>
</feature>
<feature type="region of interest" description="Disordered" evidence="1">
    <location>
        <begin position="1"/>
        <end position="219"/>
    </location>
</feature>
<dbReference type="EMBL" id="CP014501">
    <property type="protein sequence ID" value="ANB12110.1"/>
    <property type="molecule type" value="Genomic_DNA"/>
</dbReference>
<proteinExistence type="predicted"/>
<accession>A0A167CU58</accession>
<feature type="compositionally biased region" description="Pro residues" evidence="1">
    <location>
        <begin position="135"/>
        <end position="148"/>
    </location>
</feature>
<feature type="compositionally biased region" description="Low complexity" evidence="1">
    <location>
        <begin position="479"/>
        <end position="522"/>
    </location>
</feature>
<feature type="region of interest" description="Disordered" evidence="1">
    <location>
        <begin position="594"/>
        <end position="703"/>
    </location>
</feature>
<dbReference type="Proteomes" id="UP000189580">
    <property type="component" value="Chromosome a"/>
</dbReference>
<feature type="compositionally biased region" description="Low complexity" evidence="1">
    <location>
        <begin position="345"/>
        <end position="365"/>
    </location>
</feature>
<name>A0A167CU58_9ASCO</name>
<dbReference type="OrthoDB" id="4092749at2759"/>
<dbReference type="RefSeq" id="XP_018734587.1">
    <property type="nucleotide sequence ID" value="XM_018880488.1"/>
</dbReference>
<dbReference type="AlphaFoldDB" id="A0A167CU58"/>
<evidence type="ECO:0000256" key="1">
    <source>
        <dbReference type="SAM" id="MobiDB-lite"/>
    </source>
</evidence>
<feature type="compositionally biased region" description="Polar residues" evidence="1">
    <location>
        <begin position="459"/>
        <end position="478"/>
    </location>
</feature>
<dbReference type="KEGG" id="slb:AWJ20_347"/>
<dbReference type="GeneID" id="30035495"/>
<organism evidence="2 3">
    <name type="scientific">Sugiyamaella lignohabitans</name>
    <dbReference type="NCBI Taxonomy" id="796027"/>
    <lineage>
        <taxon>Eukaryota</taxon>
        <taxon>Fungi</taxon>
        <taxon>Dikarya</taxon>
        <taxon>Ascomycota</taxon>
        <taxon>Saccharomycotina</taxon>
        <taxon>Dipodascomycetes</taxon>
        <taxon>Dipodascales</taxon>
        <taxon>Trichomonascaceae</taxon>
        <taxon>Sugiyamaella</taxon>
    </lineage>
</organism>
<evidence type="ECO:0000313" key="3">
    <source>
        <dbReference type="Proteomes" id="UP000189580"/>
    </source>
</evidence>
<evidence type="ECO:0000313" key="2">
    <source>
        <dbReference type="EMBL" id="ANB12110.1"/>
    </source>
</evidence>
<feature type="region of interest" description="Disordered" evidence="1">
    <location>
        <begin position="459"/>
        <end position="523"/>
    </location>
</feature>
<feature type="compositionally biased region" description="Polar residues" evidence="1">
    <location>
        <begin position="616"/>
        <end position="638"/>
    </location>
</feature>
<feature type="compositionally biased region" description="Low complexity" evidence="1">
    <location>
        <begin position="639"/>
        <end position="659"/>
    </location>
</feature>
<feature type="compositionally biased region" description="Low complexity" evidence="1">
    <location>
        <begin position="255"/>
        <end position="286"/>
    </location>
</feature>
<feature type="region of interest" description="Disordered" evidence="1">
    <location>
        <begin position="309"/>
        <end position="412"/>
    </location>
</feature>
<keyword evidence="3" id="KW-1185">Reference proteome</keyword>
<feature type="compositionally biased region" description="Polar residues" evidence="1">
    <location>
        <begin position="309"/>
        <end position="325"/>
    </location>
</feature>
<gene>
    <name evidence="2" type="ORF">AWJ20_347</name>
</gene>
<feature type="region of interest" description="Disordered" evidence="1">
    <location>
        <begin position="247"/>
        <end position="287"/>
    </location>
</feature>
<feature type="compositionally biased region" description="Low complexity" evidence="1">
    <location>
        <begin position="109"/>
        <end position="120"/>
    </location>
</feature>
<feature type="compositionally biased region" description="Polar residues" evidence="1">
    <location>
        <begin position="121"/>
        <end position="132"/>
    </location>
</feature>